<dbReference type="Proteomes" id="UP001153069">
    <property type="component" value="Unassembled WGS sequence"/>
</dbReference>
<feature type="region of interest" description="Disordered" evidence="1">
    <location>
        <begin position="214"/>
        <end position="265"/>
    </location>
</feature>
<feature type="compositionally biased region" description="Basic and acidic residues" evidence="1">
    <location>
        <begin position="633"/>
        <end position="647"/>
    </location>
</feature>
<proteinExistence type="predicted"/>
<comment type="caution">
    <text evidence="2">The sequence shown here is derived from an EMBL/GenBank/DDBJ whole genome shotgun (WGS) entry which is preliminary data.</text>
</comment>
<name>A0A9N8DNP1_9STRA</name>
<feature type="region of interest" description="Disordered" evidence="1">
    <location>
        <begin position="626"/>
        <end position="647"/>
    </location>
</feature>
<evidence type="ECO:0000313" key="3">
    <source>
        <dbReference type="Proteomes" id="UP001153069"/>
    </source>
</evidence>
<evidence type="ECO:0000313" key="2">
    <source>
        <dbReference type="EMBL" id="CAB9503900.1"/>
    </source>
</evidence>
<feature type="region of interest" description="Disordered" evidence="1">
    <location>
        <begin position="1"/>
        <end position="126"/>
    </location>
</feature>
<accession>A0A9N8DNP1</accession>
<feature type="compositionally biased region" description="Polar residues" evidence="1">
    <location>
        <begin position="95"/>
        <end position="106"/>
    </location>
</feature>
<organism evidence="2 3">
    <name type="scientific">Seminavis robusta</name>
    <dbReference type="NCBI Taxonomy" id="568900"/>
    <lineage>
        <taxon>Eukaryota</taxon>
        <taxon>Sar</taxon>
        <taxon>Stramenopiles</taxon>
        <taxon>Ochrophyta</taxon>
        <taxon>Bacillariophyta</taxon>
        <taxon>Bacillariophyceae</taxon>
        <taxon>Bacillariophycidae</taxon>
        <taxon>Naviculales</taxon>
        <taxon>Naviculaceae</taxon>
        <taxon>Seminavis</taxon>
    </lineage>
</organism>
<reference evidence="2" key="1">
    <citation type="submission" date="2020-06" db="EMBL/GenBank/DDBJ databases">
        <authorList>
            <consortium name="Plant Systems Biology data submission"/>
        </authorList>
    </citation>
    <scope>NUCLEOTIDE SEQUENCE</scope>
    <source>
        <strain evidence="2">D6</strain>
    </source>
</reference>
<feature type="compositionally biased region" description="Acidic residues" evidence="1">
    <location>
        <begin position="22"/>
        <end position="35"/>
    </location>
</feature>
<feature type="compositionally biased region" description="Basic and acidic residues" evidence="1">
    <location>
        <begin position="45"/>
        <end position="54"/>
    </location>
</feature>
<feature type="compositionally biased region" description="Basic and acidic residues" evidence="1">
    <location>
        <begin position="251"/>
        <end position="265"/>
    </location>
</feature>
<dbReference type="AlphaFoldDB" id="A0A9N8DNP1"/>
<dbReference type="Gene3D" id="1.20.120.20">
    <property type="entry name" value="Apolipoprotein"/>
    <property type="match status" value="1"/>
</dbReference>
<feature type="compositionally biased region" description="Basic and acidic residues" evidence="1">
    <location>
        <begin position="219"/>
        <end position="228"/>
    </location>
</feature>
<feature type="compositionally biased region" description="Low complexity" evidence="1">
    <location>
        <begin position="71"/>
        <end position="87"/>
    </location>
</feature>
<evidence type="ECO:0000256" key="1">
    <source>
        <dbReference type="SAM" id="MobiDB-lite"/>
    </source>
</evidence>
<keyword evidence="3" id="KW-1185">Reference proteome</keyword>
<protein>
    <submittedName>
        <fullName evidence="2">Uncharacterized protein</fullName>
    </submittedName>
</protein>
<dbReference type="EMBL" id="CAICTM010000178">
    <property type="protein sequence ID" value="CAB9503900.1"/>
    <property type="molecule type" value="Genomic_DNA"/>
</dbReference>
<sequence>MATKTRGMDPPAENRTLTSDDEKPESDDSEPEEPVVEAPPPTPVVDKKRDDRALKTLPEAATNAQPSGEPSSSDSTTESTKQKTTVQKSKRTSYSKESLNPTQQGDLIQAGVDPGASTDADKKPHQPAYISKQLKATGYGDKIKQGAAVPRDHIAQPVDPNDSLADVYKSQSTKFKATGFAEKLKEGCDVPRDHVAAQDPNDKLGDMYKSVTKSTGLGEKLKKGEDVRAAAPVDKTDQTTVAPYASLKLKKTQEPKPTKDDDKNKKYSAKILETVKLQKTETIVKDPTVHRASLPEVKLQKTTTVVKDGKSAKFELPDEFAKAKDKLKRRKGSHWYSGEVPTAKPAKKWFFQKGEWDDGTTAAKPASKTQAKKSSWFFGGSSSTSHVVAEQPLPNKSTPAPAIFRGSKTMLNTHKPTIQHYHIVPEEKKGKSAVKPFNKNYYNEIQRRRGLEPKMSRGSGLCTLLMVMVVVPLLCAVTLHYGNEHYPEQTEQLWQTHVEPMVEKARPHVDPVWERVQPHVQMVVEHVQPHVEYAVEKAQPHFTALVEKAHPLAVSAVDRVCGSVEALALPEQHEKWLKPAHNLAMDGCTWTRNGLTPSEQSEEDETEELKKECDCDSLPQRKGLNKLLPRRRKEQDDNECHCGADEL</sequence>
<gene>
    <name evidence="2" type="ORF">SEMRO_179_G078530.1</name>
</gene>
<dbReference type="SUPFAM" id="SSF58113">
    <property type="entry name" value="Apolipoprotein A-I"/>
    <property type="match status" value="1"/>
</dbReference>
<feature type="region of interest" description="Disordered" evidence="1">
    <location>
        <begin position="592"/>
        <end position="614"/>
    </location>
</feature>